<dbReference type="PANTHER" id="PTHR35089">
    <property type="entry name" value="CHAPERONE PROTEIN SKP"/>
    <property type="match status" value="1"/>
</dbReference>
<dbReference type="EMBL" id="CP139960">
    <property type="protein sequence ID" value="WQD40697.1"/>
    <property type="molecule type" value="Genomic_DNA"/>
</dbReference>
<feature type="chain" id="PRO_5047235540" evidence="4">
    <location>
        <begin position="24"/>
        <end position="189"/>
    </location>
</feature>
<feature type="signal peptide" evidence="4">
    <location>
        <begin position="1"/>
        <end position="23"/>
    </location>
</feature>
<feature type="region of interest" description="Disordered" evidence="3">
    <location>
        <begin position="167"/>
        <end position="189"/>
    </location>
</feature>
<accession>A0ABZ0WDC7</accession>
<keyword evidence="2 4" id="KW-0732">Signal</keyword>
<dbReference type="Proteomes" id="UP001325680">
    <property type="component" value="Chromosome"/>
</dbReference>
<evidence type="ECO:0000313" key="6">
    <source>
        <dbReference type="Proteomes" id="UP001325680"/>
    </source>
</evidence>
<name>A0ABZ0WDC7_9BACT</name>
<comment type="similarity">
    <text evidence="1">Belongs to the Skp family.</text>
</comment>
<evidence type="ECO:0000313" key="5">
    <source>
        <dbReference type="EMBL" id="WQD40697.1"/>
    </source>
</evidence>
<evidence type="ECO:0000256" key="2">
    <source>
        <dbReference type="ARBA" id="ARBA00022729"/>
    </source>
</evidence>
<reference evidence="5 6" key="1">
    <citation type="submission" date="2023-12" db="EMBL/GenBank/DDBJ databases">
        <title>Genome sequencing and assembly of bacterial species from a model synthetic community.</title>
        <authorList>
            <person name="Hogle S.L."/>
        </authorList>
    </citation>
    <scope>NUCLEOTIDE SEQUENCE [LARGE SCALE GENOMIC DNA]</scope>
    <source>
        <strain evidence="5 6">HAMBI_3031</strain>
    </source>
</reference>
<dbReference type="RefSeq" id="WP_114789866.1">
    <property type="nucleotide sequence ID" value="NZ_CP139960.1"/>
</dbReference>
<keyword evidence="6" id="KW-1185">Reference proteome</keyword>
<proteinExistence type="inferred from homology"/>
<sequence length="189" mass="20608">MKQVKFLAVALGLVLVSVFSANAQKIGYVSVDALVANLPEAQQKQQELEKWQQDSIGGTYTRLYQEYQEKDSVLKKTTTPSVKQVLERDLAQLGEVLGTWQQRAQEASQAKQAQLFNPLYKKVYDAINAYAKEKGYTYVLTQDAFVVAPDSDNLSLPIATKLGIKVNQQGGTTPAPAGSAGPASTTPKK</sequence>
<gene>
    <name evidence="5" type="ORF">U0035_11110</name>
</gene>
<feature type="compositionally biased region" description="Low complexity" evidence="3">
    <location>
        <begin position="170"/>
        <end position="189"/>
    </location>
</feature>
<dbReference type="Gene3D" id="3.30.910.20">
    <property type="entry name" value="Skp domain"/>
    <property type="match status" value="1"/>
</dbReference>
<dbReference type="SMART" id="SM00935">
    <property type="entry name" value="OmpH"/>
    <property type="match status" value="1"/>
</dbReference>
<evidence type="ECO:0000256" key="4">
    <source>
        <dbReference type="SAM" id="SignalP"/>
    </source>
</evidence>
<dbReference type="InterPro" id="IPR005632">
    <property type="entry name" value="Chaperone_Skp"/>
</dbReference>
<dbReference type="SUPFAM" id="SSF111384">
    <property type="entry name" value="OmpH-like"/>
    <property type="match status" value="1"/>
</dbReference>
<evidence type="ECO:0000256" key="3">
    <source>
        <dbReference type="SAM" id="MobiDB-lite"/>
    </source>
</evidence>
<dbReference type="Pfam" id="PF03938">
    <property type="entry name" value="OmpH"/>
    <property type="match status" value="1"/>
</dbReference>
<evidence type="ECO:0000256" key="1">
    <source>
        <dbReference type="ARBA" id="ARBA00009091"/>
    </source>
</evidence>
<dbReference type="PANTHER" id="PTHR35089:SF1">
    <property type="entry name" value="CHAPERONE PROTEIN SKP"/>
    <property type="match status" value="1"/>
</dbReference>
<organism evidence="5 6">
    <name type="scientific">Niabella yanshanensis</name>
    <dbReference type="NCBI Taxonomy" id="577386"/>
    <lineage>
        <taxon>Bacteria</taxon>
        <taxon>Pseudomonadati</taxon>
        <taxon>Bacteroidota</taxon>
        <taxon>Chitinophagia</taxon>
        <taxon>Chitinophagales</taxon>
        <taxon>Chitinophagaceae</taxon>
        <taxon>Niabella</taxon>
    </lineage>
</organism>
<protein>
    <submittedName>
        <fullName evidence="5">OmpH family outer membrane protein</fullName>
    </submittedName>
</protein>
<dbReference type="InterPro" id="IPR024930">
    <property type="entry name" value="Skp_dom_sf"/>
</dbReference>